<dbReference type="GO" id="GO:0009986">
    <property type="term" value="C:cell surface"/>
    <property type="evidence" value="ECO:0007669"/>
    <property type="project" value="TreeGrafter"/>
</dbReference>
<dbReference type="FunFam" id="3.40.30.10:FF:000023">
    <property type="entry name" value="Protein disulfide-isomerase"/>
    <property type="match status" value="1"/>
</dbReference>
<proteinExistence type="inferred from homology"/>
<dbReference type="PANTHER" id="PTHR18929">
    <property type="entry name" value="PROTEIN DISULFIDE ISOMERASE"/>
    <property type="match status" value="1"/>
</dbReference>
<keyword evidence="7" id="KW-0256">Endoplasmic reticulum</keyword>
<evidence type="ECO:0000256" key="5">
    <source>
        <dbReference type="ARBA" id="ARBA00022729"/>
    </source>
</evidence>
<feature type="domain" description="Thioredoxin" evidence="14">
    <location>
        <begin position="157"/>
        <end position="284"/>
    </location>
</feature>
<dbReference type="EC" id="5.3.4.1" evidence="4 13"/>
<evidence type="ECO:0000256" key="13">
    <source>
        <dbReference type="RuleBase" id="RU361130"/>
    </source>
</evidence>
<dbReference type="SUPFAM" id="SSF52833">
    <property type="entry name" value="Thioredoxin-like"/>
    <property type="match status" value="5"/>
</dbReference>
<evidence type="ECO:0000256" key="3">
    <source>
        <dbReference type="ARBA" id="ARBA00006347"/>
    </source>
</evidence>
<name>A0AA36B7L7_OCTVU</name>
<keyword evidence="5 13" id="KW-0732">Signal</keyword>
<dbReference type="PROSITE" id="PS51352">
    <property type="entry name" value="THIOREDOXIN_2"/>
    <property type="match status" value="3"/>
</dbReference>
<dbReference type="Proteomes" id="UP001162480">
    <property type="component" value="Chromosome 10"/>
</dbReference>
<feature type="domain" description="Thioredoxin" evidence="14">
    <location>
        <begin position="31"/>
        <end position="156"/>
    </location>
</feature>
<dbReference type="GO" id="GO:0006457">
    <property type="term" value="P:protein folding"/>
    <property type="evidence" value="ECO:0007669"/>
    <property type="project" value="TreeGrafter"/>
</dbReference>
<dbReference type="InterPro" id="IPR036249">
    <property type="entry name" value="Thioredoxin-like_sf"/>
</dbReference>
<dbReference type="FunFam" id="3.40.30.10:FF:000076">
    <property type="entry name" value="Protein disulfide-isomerase A4"/>
    <property type="match status" value="1"/>
</dbReference>
<reference evidence="15" key="1">
    <citation type="submission" date="2023-08" db="EMBL/GenBank/DDBJ databases">
        <authorList>
            <person name="Alioto T."/>
            <person name="Alioto T."/>
            <person name="Gomez Garrido J."/>
        </authorList>
    </citation>
    <scope>NUCLEOTIDE SEQUENCE</scope>
</reference>
<keyword evidence="8 11" id="KW-1015">Disulfide bond</keyword>
<dbReference type="NCBIfam" id="TIGR01126">
    <property type="entry name" value="pdi_dom"/>
    <property type="match status" value="3"/>
</dbReference>
<feature type="disulfide bond" description="Redox-active" evidence="11">
    <location>
        <begin position="539"/>
        <end position="542"/>
    </location>
</feature>
<evidence type="ECO:0000256" key="1">
    <source>
        <dbReference type="ARBA" id="ARBA00001182"/>
    </source>
</evidence>
<evidence type="ECO:0000256" key="4">
    <source>
        <dbReference type="ARBA" id="ARBA00012723"/>
    </source>
</evidence>
<dbReference type="PRINTS" id="PR00421">
    <property type="entry name" value="THIOREDOXIN"/>
</dbReference>
<evidence type="ECO:0000256" key="8">
    <source>
        <dbReference type="ARBA" id="ARBA00023157"/>
    </source>
</evidence>
<dbReference type="FunFam" id="3.40.30.10:FF:000017">
    <property type="entry name" value="Protein disulfide-isomerase A4"/>
    <property type="match status" value="1"/>
</dbReference>
<feature type="disulfide bond" description="Redox-active" evidence="11">
    <location>
        <begin position="192"/>
        <end position="195"/>
    </location>
</feature>
<dbReference type="EMBL" id="OX597823">
    <property type="protein sequence ID" value="CAI9728908.1"/>
    <property type="molecule type" value="Genomic_DNA"/>
</dbReference>
<evidence type="ECO:0000256" key="10">
    <source>
        <dbReference type="ARBA" id="ARBA00023284"/>
    </source>
</evidence>
<sequence length="628" mass="71611">MALFSSRLNYLLLLLALISQVIDFRCYGEEADEADEATDDDNEPIEEDDVLVLNNNNFDDVIYSRDTVLVEFYAPWCGHCKRLAPAYADAAKQLKKTVPKVSLAKIDATIETELSSRFDVNGYPTLLFFKNGKSFPYEGPREADGIVTYMLERAAPSWKPPPEAVITLTDNNFTDFIEKHELSLVEFYAPWCGHCKRLAPEYEKAAQKLAVNDPPIPLAKIDATIATTSAMKYEVSGYPTLKIFRAGKQFEYKGPREDYGIVNYMISQQGGASKLQASAKELQKYMKEDDITIVGFFNSLDAPLMSSYLDAANEVRDDYKFAHVLDKDVTKSYDLVANSIVVFVPERFQTEYEPKKHVLNKDDAQRSDILSFIEKNQFPLVGHYNFNNEKKYNTKYPLCLVFYTVDWSFDYRKATQIWRKKIAKIARNYKSITFAVANEDDHSNLMKDFGFEDSGEDMNIGIMTEEKRYAMEPMDEFESSHIESFLDDFVSGNLKPHIKSQPIPKKDKGPVVTVVANNFDSVVLDKSKDVLIEFYAPWCGHCQKLEPIYKKLAKSLQKNQNLVIAKMDATANDVPSNFKTEGFPTIYFAPTNNKENPVKFTGGRELKDFVKFLEEHSTVSLNTKHIEL</sequence>
<dbReference type="Gene3D" id="3.40.30.10">
    <property type="entry name" value="Glutaredoxin"/>
    <property type="match status" value="5"/>
</dbReference>
<evidence type="ECO:0000259" key="14">
    <source>
        <dbReference type="PROSITE" id="PS51352"/>
    </source>
</evidence>
<keyword evidence="6" id="KW-0677">Repeat</keyword>
<comment type="similarity">
    <text evidence="3 12">Belongs to the protein disulfide isomerase family.</text>
</comment>
<dbReference type="InterPro" id="IPR013766">
    <property type="entry name" value="Thioredoxin_domain"/>
</dbReference>
<comment type="subcellular location">
    <subcellularLocation>
        <location evidence="2">Endoplasmic reticulum lumen</location>
    </subcellularLocation>
</comment>
<evidence type="ECO:0000313" key="15">
    <source>
        <dbReference type="EMBL" id="CAI9728908.1"/>
    </source>
</evidence>
<gene>
    <name evidence="15" type="ORF">OCTVUL_1B031207</name>
</gene>
<dbReference type="CDD" id="cd02995">
    <property type="entry name" value="PDI_a_PDI_a'_C"/>
    <property type="match status" value="1"/>
</dbReference>
<dbReference type="Pfam" id="PF00085">
    <property type="entry name" value="Thioredoxin"/>
    <property type="match status" value="3"/>
</dbReference>
<dbReference type="InterPro" id="IPR005792">
    <property type="entry name" value="Prot_disulphide_isomerase"/>
</dbReference>
<evidence type="ECO:0000256" key="2">
    <source>
        <dbReference type="ARBA" id="ARBA00004319"/>
    </source>
</evidence>
<evidence type="ECO:0000256" key="9">
    <source>
        <dbReference type="ARBA" id="ARBA00023235"/>
    </source>
</evidence>
<feature type="chain" id="PRO_5041487812" description="Protein disulfide-isomerase" evidence="13">
    <location>
        <begin position="24"/>
        <end position="628"/>
    </location>
</feature>
<dbReference type="GO" id="GO:0003756">
    <property type="term" value="F:protein disulfide isomerase activity"/>
    <property type="evidence" value="ECO:0007669"/>
    <property type="project" value="UniProtKB-EC"/>
</dbReference>
<keyword evidence="16" id="KW-1185">Reference proteome</keyword>
<evidence type="ECO:0000256" key="7">
    <source>
        <dbReference type="ARBA" id="ARBA00022824"/>
    </source>
</evidence>
<dbReference type="FunFam" id="3.40.30.10:FF:000027">
    <property type="entry name" value="protein disulfide-isomerase A2"/>
    <property type="match status" value="1"/>
</dbReference>
<dbReference type="CDD" id="cd02961">
    <property type="entry name" value="PDI_a_family"/>
    <property type="match status" value="2"/>
</dbReference>
<protein>
    <recommendedName>
        <fullName evidence="4 13">Protein disulfide-isomerase</fullName>
        <ecNumber evidence="4 13">5.3.4.1</ecNumber>
    </recommendedName>
</protein>
<dbReference type="FunFam" id="3.40.30.10:FF:000077">
    <property type="entry name" value="Protein disulfide-isomerase"/>
    <property type="match status" value="1"/>
</dbReference>
<dbReference type="Pfam" id="PF13848">
    <property type="entry name" value="Thioredoxin_6"/>
    <property type="match status" value="1"/>
</dbReference>
<evidence type="ECO:0000256" key="6">
    <source>
        <dbReference type="ARBA" id="ARBA00022737"/>
    </source>
</evidence>
<feature type="signal peptide" evidence="13">
    <location>
        <begin position="1"/>
        <end position="23"/>
    </location>
</feature>
<dbReference type="AlphaFoldDB" id="A0AA36B7L7"/>
<dbReference type="GO" id="GO:0005788">
    <property type="term" value="C:endoplasmic reticulum lumen"/>
    <property type="evidence" value="ECO:0007669"/>
    <property type="project" value="UniProtKB-SubCell"/>
</dbReference>
<dbReference type="PROSITE" id="PS00194">
    <property type="entry name" value="THIOREDOXIN_1"/>
    <property type="match status" value="3"/>
</dbReference>
<comment type="catalytic activity">
    <reaction evidence="1 13">
        <text>Catalyzes the rearrangement of -S-S- bonds in proteins.</text>
        <dbReference type="EC" id="5.3.4.1"/>
    </reaction>
</comment>
<organism evidence="15 16">
    <name type="scientific">Octopus vulgaris</name>
    <name type="common">Common octopus</name>
    <dbReference type="NCBI Taxonomy" id="6645"/>
    <lineage>
        <taxon>Eukaryota</taxon>
        <taxon>Metazoa</taxon>
        <taxon>Spiralia</taxon>
        <taxon>Lophotrochozoa</taxon>
        <taxon>Mollusca</taxon>
        <taxon>Cephalopoda</taxon>
        <taxon>Coleoidea</taxon>
        <taxon>Octopodiformes</taxon>
        <taxon>Octopoda</taxon>
        <taxon>Incirrata</taxon>
        <taxon>Octopodidae</taxon>
        <taxon>Octopus</taxon>
    </lineage>
</organism>
<keyword evidence="10 11" id="KW-0676">Redox-active center</keyword>
<evidence type="ECO:0000256" key="12">
    <source>
        <dbReference type="RuleBase" id="RU004208"/>
    </source>
</evidence>
<evidence type="ECO:0000313" key="16">
    <source>
        <dbReference type="Proteomes" id="UP001162480"/>
    </source>
</evidence>
<keyword evidence="9 13" id="KW-0413">Isomerase</keyword>
<evidence type="ECO:0000256" key="11">
    <source>
        <dbReference type="PIRSR" id="PIRSR605792-51"/>
    </source>
</evidence>
<dbReference type="NCBIfam" id="TIGR01130">
    <property type="entry name" value="ER_PDI_fam"/>
    <property type="match status" value="1"/>
</dbReference>
<dbReference type="GO" id="GO:0034976">
    <property type="term" value="P:response to endoplasmic reticulum stress"/>
    <property type="evidence" value="ECO:0007669"/>
    <property type="project" value="TreeGrafter"/>
</dbReference>
<dbReference type="InterPro" id="IPR017937">
    <property type="entry name" value="Thioredoxin_CS"/>
</dbReference>
<dbReference type="InterPro" id="IPR005788">
    <property type="entry name" value="PDI_thioredoxin-like_dom"/>
</dbReference>
<dbReference type="PANTHER" id="PTHR18929:SF210">
    <property type="entry name" value="PROTEIN DISULFIDE-ISOMERASE A4"/>
    <property type="match status" value="1"/>
</dbReference>
<feature type="domain" description="Thioredoxin" evidence="14">
    <location>
        <begin position="503"/>
        <end position="618"/>
    </location>
</feature>
<accession>A0AA36B7L7</accession>